<sequence>MNKLLSRGILCLLLMGSLACQKQIKETAVSPEQEEVSSKRMPFSQRTFLCDNKNGMASIFEVEYDFQGLQGNATLQPIVSISGHSHIAITPDKKWVVVVGNGNGKITLVPIREDYSTALTSSDLVVYNLNRNVRITQVDFDRDDRLFIAGREFLEVELPSGVAWGTSTSSLLNLKKYRSFSNTPANGVMNPIETVSEEEEYYDDDALSSTRPKFIGGDILFSQNSEETDGFETERLISFTRHKDRVNGQKLAKAMVVEMGTYENNSGKEKFYVSTKRLFSLQGQNKVTGAALVGDNHFMVSSNGATWFKVYNFNGDVIANPTINFPLGMSKLANGDMASTQDFDKNTFNPKSDNNKEITDPGKDYYTEWNENTGDNNHKYAEVKLYRPASGMSRDPQNMTEEEYNDSRDSRPNAANADIADYRKNAAKFVSLGGNGGYVLMRFENGVAVNSTTHLQVVETTWGRPAEFTTIEDAYASYKEKASVYVLPDVDQRYYTENLENHADWTMVGTASITNNKFDISGVASDKVYWVKIVDHADTQTPDGFDVNFVAAYDAEPEILIPSSISGDLPCDITVDSYAIRSGDDDPCDKVRNGEAMYRIPNASEVVLGSVNMFDATQRAFFGRKSGRSAIIGVFVANIDGKLHAYEIHDDCSVKGMRHFEWGGENKNASFVPLPMKADKYDMSQVSNTFIEWDEYDIIYEMDGQRVRVPFMKKQENRIRYSNASID</sequence>
<accession>A0A7X8SGQ1</accession>
<keyword evidence="4" id="KW-1185">Reference proteome</keyword>
<dbReference type="AlphaFoldDB" id="A0A7X8SGQ1"/>
<dbReference type="EMBL" id="JABAIL010000001">
    <property type="protein sequence ID" value="NLR89864.1"/>
    <property type="molecule type" value="Genomic_DNA"/>
</dbReference>
<dbReference type="RefSeq" id="WP_168880548.1">
    <property type="nucleotide sequence ID" value="NZ_JABAIL010000001.1"/>
</dbReference>
<feature type="signal peptide" evidence="2">
    <location>
        <begin position="1"/>
        <end position="22"/>
    </location>
</feature>
<reference evidence="3 4" key="1">
    <citation type="submission" date="2020-04" db="EMBL/GenBank/DDBJ databases">
        <title>Flammeovirga sp. SR4, a novel species isolated from seawater.</title>
        <authorList>
            <person name="Wang X."/>
        </authorList>
    </citation>
    <scope>NUCLEOTIDE SEQUENCE [LARGE SCALE GENOMIC DNA]</scope>
    <source>
        <strain evidence="3 4">SR4</strain>
    </source>
</reference>
<feature type="chain" id="PRO_5031129081" evidence="2">
    <location>
        <begin position="23"/>
        <end position="727"/>
    </location>
</feature>
<gene>
    <name evidence="3" type="ORF">HGP29_01545</name>
</gene>
<dbReference type="SUPFAM" id="SSF63829">
    <property type="entry name" value="Calcium-dependent phosphotriesterase"/>
    <property type="match status" value="1"/>
</dbReference>
<proteinExistence type="predicted"/>
<evidence type="ECO:0000313" key="4">
    <source>
        <dbReference type="Proteomes" id="UP000585050"/>
    </source>
</evidence>
<evidence type="ECO:0000256" key="1">
    <source>
        <dbReference type="SAM" id="MobiDB-lite"/>
    </source>
</evidence>
<dbReference type="PROSITE" id="PS51257">
    <property type="entry name" value="PROKAR_LIPOPROTEIN"/>
    <property type="match status" value="1"/>
</dbReference>
<dbReference type="Proteomes" id="UP000585050">
    <property type="component" value="Unassembled WGS sequence"/>
</dbReference>
<comment type="caution">
    <text evidence="3">The sequence shown here is derived from an EMBL/GenBank/DDBJ whole genome shotgun (WGS) entry which is preliminary data.</text>
</comment>
<keyword evidence="2" id="KW-0732">Signal</keyword>
<feature type="region of interest" description="Disordered" evidence="1">
    <location>
        <begin position="390"/>
        <end position="414"/>
    </location>
</feature>
<name>A0A7X8SGQ1_9BACT</name>
<evidence type="ECO:0000313" key="3">
    <source>
        <dbReference type="EMBL" id="NLR89864.1"/>
    </source>
</evidence>
<organism evidence="3 4">
    <name type="scientific">Flammeovirga agarivorans</name>
    <dbReference type="NCBI Taxonomy" id="2726742"/>
    <lineage>
        <taxon>Bacteria</taxon>
        <taxon>Pseudomonadati</taxon>
        <taxon>Bacteroidota</taxon>
        <taxon>Cytophagia</taxon>
        <taxon>Cytophagales</taxon>
        <taxon>Flammeovirgaceae</taxon>
        <taxon>Flammeovirga</taxon>
    </lineage>
</organism>
<protein>
    <submittedName>
        <fullName evidence="3">Uncharacterized protein</fullName>
    </submittedName>
</protein>
<evidence type="ECO:0000256" key="2">
    <source>
        <dbReference type="SAM" id="SignalP"/>
    </source>
</evidence>